<dbReference type="Gene3D" id="3.40.50.2000">
    <property type="entry name" value="Glycogen Phosphorylase B"/>
    <property type="match status" value="2"/>
</dbReference>
<dbReference type="CAZy" id="GT4">
    <property type="family name" value="Glycosyltransferase Family 4"/>
</dbReference>
<dbReference type="Pfam" id="PF13439">
    <property type="entry name" value="Glyco_transf_4"/>
    <property type="match status" value="1"/>
</dbReference>
<dbReference type="eggNOG" id="COG0438">
    <property type="taxonomic scope" value="Bacteria"/>
</dbReference>
<dbReference type="InterPro" id="IPR028098">
    <property type="entry name" value="Glyco_trans_4-like_N"/>
</dbReference>
<protein>
    <submittedName>
        <fullName evidence="3">Glycosyl transferase, group 1</fullName>
    </submittedName>
</protein>
<dbReference type="AlphaFoldDB" id="Q11EM1"/>
<dbReference type="PANTHER" id="PTHR46401">
    <property type="entry name" value="GLYCOSYLTRANSFERASE WBBK-RELATED"/>
    <property type="match status" value="1"/>
</dbReference>
<evidence type="ECO:0000259" key="1">
    <source>
        <dbReference type="Pfam" id="PF00534"/>
    </source>
</evidence>
<dbReference type="PANTHER" id="PTHR46401:SF8">
    <property type="entry name" value="BLL6006 PROTEIN"/>
    <property type="match status" value="1"/>
</dbReference>
<dbReference type="EMBL" id="CP000390">
    <property type="protein sequence ID" value="ABG64154.1"/>
    <property type="molecule type" value="Genomic_DNA"/>
</dbReference>
<dbReference type="SUPFAM" id="SSF53756">
    <property type="entry name" value="UDP-Glycosyltransferase/glycogen phosphorylase"/>
    <property type="match status" value="1"/>
</dbReference>
<proteinExistence type="predicted"/>
<dbReference type="KEGG" id="mes:Meso_2778"/>
<feature type="domain" description="Glycosyl transferase family 1" evidence="1">
    <location>
        <begin position="252"/>
        <end position="341"/>
    </location>
</feature>
<dbReference type="InterPro" id="IPR001296">
    <property type="entry name" value="Glyco_trans_1"/>
</dbReference>
<name>Q11EM1_CHESB</name>
<dbReference type="STRING" id="266779.Meso_2778"/>
<feature type="domain" description="Glycosyltransferase subfamily 4-like N-terminal" evidence="2">
    <location>
        <begin position="24"/>
        <end position="190"/>
    </location>
</feature>
<organism evidence="3">
    <name type="scientific">Chelativorans sp. (strain BNC1)</name>
    <dbReference type="NCBI Taxonomy" id="266779"/>
    <lineage>
        <taxon>Bacteria</taxon>
        <taxon>Pseudomonadati</taxon>
        <taxon>Pseudomonadota</taxon>
        <taxon>Alphaproteobacteria</taxon>
        <taxon>Hyphomicrobiales</taxon>
        <taxon>Phyllobacteriaceae</taxon>
        <taxon>Chelativorans</taxon>
    </lineage>
</organism>
<dbReference type="CDD" id="cd03801">
    <property type="entry name" value="GT4_PimA-like"/>
    <property type="match status" value="1"/>
</dbReference>
<keyword evidence="3" id="KW-0808">Transferase</keyword>
<dbReference type="HOGENOM" id="CLU_775479_0_0_5"/>
<reference evidence="3" key="1">
    <citation type="submission" date="2006-06" db="EMBL/GenBank/DDBJ databases">
        <title>Complete sequence of chromosome of Chelativorans sp. BNC1.</title>
        <authorList>
            <consortium name="US DOE Joint Genome Institute"/>
            <person name="Copeland A."/>
            <person name="Lucas S."/>
            <person name="Lapidus A."/>
            <person name="Barry K."/>
            <person name="Detter J.C."/>
            <person name="Glavina del Rio T."/>
            <person name="Hammon N."/>
            <person name="Israni S."/>
            <person name="Dalin E."/>
            <person name="Tice H."/>
            <person name="Pitluck S."/>
            <person name="Chertkov O."/>
            <person name="Brettin T."/>
            <person name="Bruce D."/>
            <person name="Han C."/>
            <person name="Tapia R."/>
            <person name="Gilna P."/>
            <person name="Schmutz J."/>
            <person name="Larimer F."/>
            <person name="Land M."/>
            <person name="Hauser L."/>
            <person name="Kyrpides N."/>
            <person name="Mikhailova N."/>
            <person name="Richardson P."/>
        </authorList>
    </citation>
    <scope>NUCLEOTIDE SEQUENCE</scope>
    <source>
        <strain evidence="3">BNC1</strain>
    </source>
</reference>
<evidence type="ECO:0000259" key="2">
    <source>
        <dbReference type="Pfam" id="PF13439"/>
    </source>
</evidence>
<dbReference type="Pfam" id="PF00534">
    <property type="entry name" value="Glycos_transf_1"/>
    <property type="match status" value="1"/>
</dbReference>
<accession>Q11EM1</accession>
<evidence type="ECO:0000313" key="3">
    <source>
        <dbReference type="EMBL" id="ABG64154.1"/>
    </source>
</evidence>
<dbReference type="GO" id="GO:0016757">
    <property type="term" value="F:glycosyltransferase activity"/>
    <property type="evidence" value="ECO:0007669"/>
    <property type="project" value="InterPro"/>
</dbReference>
<sequence>MFRVPAQEGRPLDQRRVLMTVDAVGGVWRYAMELARGLLNHKIDVVFAGLGPQPTSHQADEAKRLGKLVWLDEPLDWIAPDEAAVKHLPAKLAHLAREERADVLHLNLPSQAAGIETDLPLVVVSHSCVVTWWHTMRGEKLPQEWQWMKGQNARGMARADVVVAPSGIHAQAIGECYGEQPKLTVIHNSISAFLHGGEKQPLVFAAGRWWDEGKNGRVLDEAAARTLWPVVMAGSTKGPNGQEISLLNARRAGEIPHRQVLSEVKRAGIVASPSLYEPFGLAALEGARAGAALVLSDIPTYRELWGGAAIFFDPHDAGALAHAVNRLASDSGLRNELAARALARSRRFTPDIQAGRMAELYRELVDRPMAA</sequence>
<gene>
    <name evidence="3" type="ordered locus">Meso_2778</name>
</gene>